<feature type="domain" description="MurNAc-LAA" evidence="2">
    <location>
        <begin position="124"/>
        <end position="236"/>
    </location>
</feature>
<evidence type="ECO:0000313" key="4">
    <source>
        <dbReference type="Proteomes" id="UP000199701"/>
    </source>
</evidence>
<dbReference type="RefSeq" id="WP_092449408.1">
    <property type="nucleotide sequence ID" value="NZ_FOJI01000001.1"/>
</dbReference>
<dbReference type="Pfam" id="PF01520">
    <property type="entry name" value="Amidase_3"/>
    <property type="match status" value="1"/>
</dbReference>
<keyword evidence="1" id="KW-0378">Hydrolase</keyword>
<dbReference type="EMBL" id="FOJI01000001">
    <property type="protein sequence ID" value="SEV81966.1"/>
    <property type="molecule type" value="Genomic_DNA"/>
</dbReference>
<dbReference type="GO" id="GO:0009253">
    <property type="term" value="P:peptidoglycan catabolic process"/>
    <property type="evidence" value="ECO:0007669"/>
    <property type="project" value="InterPro"/>
</dbReference>
<evidence type="ECO:0000313" key="3">
    <source>
        <dbReference type="EMBL" id="SEV81966.1"/>
    </source>
</evidence>
<dbReference type="InterPro" id="IPR014234">
    <property type="entry name" value="Spore_CwlD"/>
</dbReference>
<dbReference type="CDD" id="cd02696">
    <property type="entry name" value="MurNAc-LAA"/>
    <property type="match status" value="1"/>
</dbReference>
<protein>
    <submittedName>
        <fullName evidence="3">N-acetylmuramoyl-L-alanine amidase</fullName>
    </submittedName>
</protein>
<dbReference type="Gene3D" id="3.40.630.40">
    <property type="entry name" value="Zn-dependent exopeptidases"/>
    <property type="match status" value="1"/>
</dbReference>
<reference evidence="3 4" key="1">
    <citation type="submission" date="2016-10" db="EMBL/GenBank/DDBJ databases">
        <authorList>
            <person name="de Groot N.N."/>
        </authorList>
    </citation>
    <scope>NUCLEOTIDE SEQUENCE [LARGE SCALE GENOMIC DNA]</scope>
    <source>
        <strain evidence="3 4">DSM 9179</strain>
    </source>
</reference>
<dbReference type="InterPro" id="IPR050695">
    <property type="entry name" value="N-acetylmuramoyl_amidase_3"/>
</dbReference>
<dbReference type="Proteomes" id="UP000199701">
    <property type="component" value="Unassembled WGS sequence"/>
</dbReference>
<dbReference type="InterPro" id="IPR002508">
    <property type="entry name" value="MurNAc-LAA_cat"/>
</dbReference>
<name>A0A1I0M2I7_9FIRM</name>
<proteinExistence type="predicted"/>
<dbReference type="PANTHER" id="PTHR30404:SF0">
    <property type="entry name" value="N-ACETYLMURAMOYL-L-ALANINE AMIDASE AMIC"/>
    <property type="match status" value="1"/>
</dbReference>
<organism evidence="3 4">
    <name type="scientific">[Clostridium] fimetarium</name>
    <dbReference type="NCBI Taxonomy" id="99656"/>
    <lineage>
        <taxon>Bacteria</taxon>
        <taxon>Bacillati</taxon>
        <taxon>Bacillota</taxon>
        <taxon>Clostridia</taxon>
        <taxon>Lachnospirales</taxon>
        <taxon>Lachnospiraceae</taxon>
    </lineage>
</organism>
<dbReference type="GO" id="GO:0030288">
    <property type="term" value="C:outer membrane-bounded periplasmic space"/>
    <property type="evidence" value="ECO:0007669"/>
    <property type="project" value="TreeGrafter"/>
</dbReference>
<sequence>MKHNSIELVMSIILLVAVYITVSYGLPIAQASANNKKLASEGAASTKSDNSKTVVIDSGHGGVDGGKESKAGVFEKDINLSIALKLKAILEADGINVIMTRTDDKGLYNENDSNKKVSDMKKRCQMINNSNADLAISIHQNSFPDSDVSGAQVFYYTYSAQGKKLAGILQNSFKETVNNNNTRIEKANKSYYMLVNTKIPIVIAECGFLSNPQEDALLNTEEYQHSIAEALYNGIVTYLIDE</sequence>
<keyword evidence="4" id="KW-1185">Reference proteome</keyword>
<dbReference type="OrthoDB" id="9806267at2"/>
<gene>
    <name evidence="3" type="ORF">SAMN05421659_10158</name>
</gene>
<dbReference type="PANTHER" id="PTHR30404">
    <property type="entry name" value="N-ACETYLMURAMOYL-L-ALANINE AMIDASE"/>
    <property type="match status" value="1"/>
</dbReference>
<dbReference type="GO" id="GO:0008745">
    <property type="term" value="F:N-acetylmuramoyl-L-alanine amidase activity"/>
    <property type="evidence" value="ECO:0007669"/>
    <property type="project" value="InterPro"/>
</dbReference>
<dbReference type="NCBIfam" id="TIGR02883">
    <property type="entry name" value="spore_cwlD"/>
    <property type="match status" value="1"/>
</dbReference>
<dbReference type="AlphaFoldDB" id="A0A1I0M2I7"/>
<dbReference type="STRING" id="99656.SAMN05421659_10158"/>
<evidence type="ECO:0000256" key="1">
    <source>
        <dbReference type="ARBA" id="ARBA00022801"/>
    </source>
</evidence>
<accession>A0A1I0M2I7</accession>
<evidence type="ECO:0000259" key="2">
    <source>
        <dbReference type="SMART" id="SM00646"/>
    </source>
</evidence>
<dbReference type="SMART" id="SM00646">
    <property type="entry name" value="Ami_3"/>
    <property type="match status" value="1"/>
</dbReference>
<dbReference type="SUPFAM" id="SSF53187">
    <property type="entry name" value="Zn-dependent exopeptidases"/>
    <property type="match status" value="1"/>
</dbReference>